<accession>A0ABS9Q802</accession>
<sequence length="78" mass="8839">MPEPDIAFFRSLEQNLHCPDIRRSRDVVGQWLADDFIEFGSFGSVYDKPAILDALAKEPVSGFEPTIESDDFAMQVLF</sequence>
<dbReference type="EMBL" id="JAKREW010000001">
    <property type="protein sequence ID" value="MCG7503528.1"/>
    <property type="molecule type" value="Genomic_DNA"/>
</dbReference>
<gene>
    <name evidence="2" type="ORF">L4923_00695</name>
</gene>
<organism evidence="2 3">
    <name type="scientific">Mesorhizobium retamae</name>
    <dbReference type="NCBI Taxonomy" id="2912854"/>
    <lineage>
        <taxon>Bacteria</taxon>
        <taxon>Pseudomonadati</taxon>
        <taxon>Pseudomonadota</taxon>
        <taxon>Alphaproteobacteria</taxon>
        <taxon>Hyphomicrobiales</taxon>
        <taxon>Phyllobacteriaceae</taxon>
        <taxon>Mesorhizobium</taxon>
    </lineage>
</organism>
<evidence type="ECO:0000313" key="2">
    <source>
        <dbReference type="EMBL" id="MCG7503528.1"/>
    </source>
</evidence>
<reference evidence="2 3" key="1">
    <citation type="submission" date="2022-02" db="EMBL/GenBank/DDBJ databases">
        <title>Draft genome sequence of Mezorhizobium retamae strain IRAMC:0171 isolated from Retama raetam nodules.</title>
        <authorList>
            <person name="Bengaied R."/>
            <person name="Sbissi I."/>
            <person name="Huber K."/>
            <person name="Ghodbane F."/>
            <person name="Nouioui I."/>
            <person name="Tarhouni M."/>
            <person name="Gtari M."/>
        </authorList>
    </citation>
    <scope>NUCLEOTIDE SEQUENCE [LARGE SCALE GENOMIC DNA]</scope>
    <source>
        <strain evidence="2 3">IRAMC:0171</strain>
    </source>
</reference>
<evidence type="ECO:0000259" key="1">
    <source>
        <dbReference type="Pfam" id="PF14534"/>
    </source>
</evidence>
<dbReference type="InterPro" id="IPR027843">
    <property type="entry name" value="DUF4440"/>
</dbReference>
<dbReference type="RefSeq" id="WP_239361065.1">
    <property type="nucleotide sequence ID" value="NZ_JAKREW010000001.1"/>
</dbReference>
<dbReference type="Proteomes" id="UP001201701">
    <property type="component" value="Unassembled WGS sequence"/>
</dbReference>
<dbReference type="Pfam" id="PF14534">
    <property type="entry name" value="DUF4440"/>
    <property type="match status" value="1"/>
</dbReference>
<feature type="domain" description="DUF4440" evidence="1">
    <location>
        <begin position="10"/>
        <end position="75"/>
    </location>
</feature>
<name>A0ABS9Q802_9HYPH</name>
<protein>
    <submittedName>
        <fullName evidence="2">Nuclear transport factor 2 family protein</fullName>
    </submittedName>
</protein>
<proteinExistence type="predicted"/>
<comment type="caution">
    <text evidence="2">The sequence shown here is derived from an EMBL/GenBank/DDBJ whole genome shotgun (WGS) entry which is preliminary data.</text>
</comment>
<evidence type="ECO:0000313" key="3">
    <source>
        <dbReference type="Proteomes" id="UP001201701"/>
    </source>
</evidence>
<keyword evidence="3" id="KW-1185">Reference proteome</keyword>